<sequence length="173" mass="18879">MFVMDYYFCLIMMLMVVGAVVLSVTLVPYYGVISLMGFVLLCCIFMSIMGRTFIALVTYIVYLGGLIVVFGYCISVEKGSEDVFKASSSKVFVNLFVCMGVFVYLCVVVVLGLGDWLVGLGQDCYVCVEVNGFGVLYSGGGVGLIVCSWGLLITLFAVLVILGWHRRGGLRPF</sequence>
<protein>
    <recommendedName>
        <fullName evidence="4 15">NADH-ubiquinone oxidoreductase chain 6</fullName>
        <ecNumber evidence="3 15">7.1.1.2</ecNumber>
    </recommendedName>
</protein>
<dbReference type="EC" id="7.1.1.2" evidence="3 15"/>
<dbReference type="InterPro" id="IPR001457">
    <property type="entry name" value="NADH_UbQ/plastoQ_OxRdtase_su6"/>
</dbReference>
<geneLocation type="mitochondrion" evidence="16"/>
<comment type="similarity">
    <text evidence="2 15">Belongs to the complex I subunit 6 family.</text>
</comment>
<organism evidence="16">
    <name type="scientific">Lichanura trivirgata</name>
    <name type="common">Rosy boa</name>
    <name type="synonym">Charina trivirgata</name>
    <dbReference type="NCBI Taxonomy" id="51879"/>
    <lineage>
        <taxon>Eukaryota</taxon>
        <taxon>Metazoa</taxon>
        <taxon>Chordata</taxon>
        <taxon>Craniata</taxon>
        <taxon>Vertebrata</taxon>
        <taxon>Euteleostomi</taxon>
        <taxon>Lepidosauria</taxon>
        <taxon>Squamata</taxon>
        <taxon>Bifurcata</taxon>
        <taxon>Unidentata</taxon>
        <taxon>Episquamata</taxon>
        <taxon>Toxicofera</taxon>
        <taxon>Serpentes</taxon>
        <taxon>Henophidia</taxon>
        <taxon>Boidae</taxon>
        <taxon>Erycinae</taxon>
        <taxon>Lichanura</taxon>
    </lineage>
</organism>
<comment type="function">
    <text evidence="15">Core subunit of the mitochondrial membrane respiratory chain NADH dehydrogenase (Complex I) which catalyzes electron transfer from NADH through the respiratory chain, using ubiquinone as an electron acceptor. Essential for the catalytic activity and assembly of complex I.</text>
</comment>
<dbReference type="Pfam" id="PF00499">
    <property type="entry name" value="Oxidored_q3"/>
    <property type="match status" value="1"/>
</dbReference>
<keyword evidence="13 15" id="KW-0472">Membrane</keyword>
<evidence type="ECO:0000256" key="2">
    <source>
        <dbReference type="ARBA" id="ARBA00005698"/>
    </source>
</evidence>
<evidence type="ECO:0000256" key="14">
    <source>
        <dbReference type="ARBA" id="ARBA00049551"/>
    </source>
</evidence>
<keyword evidence="11 15" id="KW-0520">NAD</keyword>
<evidence type="ECO:0000256" key="4">
    <source>
        <dbReference type="ARBA" id="ARBA00021095"/>
    </source>
</evidence>
<evidence type="ECO:0000256" key="12">
    <source>
        <dbReference type="ARBA" id="ARBA00023128"/>
    </source>
</evidence>
<keyword evidence="7 15" id="KW-0812">Transmembrane</keyword>
<dbReference type="InterPro" id="IPR050269">
    <property type="entry name" value="ComplexI_Subunit6"/>
</dbReference>
<dbReference type="PANTHER" id="PTHR11435">
    <property type="entry name" value="NADH UBIQUINONE OXIDOREDUCTASE SUBUNIT ND6"/>
    <property type="match status" value="1"/>
</dbReference>
<keyword evidence="5 15" id="KW-0813">Transport</keyword>
<dbReference type="EMBL" id="GQ200595">
    <property type="protein sequence ID" value="ACR55971.1"/>
    <property type="molecule type" value="Genomic_DNA"/>
</dbReference>
<accession>D2W951</accession>
<keyword evidence="8 15" id="KW-1278">Translocase</keyword>
<keyword evidence="10 15" id="KW-1133">Transmembrane helix</keyword>
<keyword evidence="12 15" id="KW-0496">Mitochondrion</keyword>
<evidence type="ECO:0000256" key="8">
    <source>
        <dbReference type="ARBA" id="ARBA00022967"/>
    </source>
</evidence>
<proteinExistence type="inferred from homology"/>
<reference evidence="16" key="1">
    <citation type="journal article" date="2010" name="BMC Genomics">
        <title>Snake mitochondrial genomes: phylogenetic relationships and implications of extended taxon sampling for interpretations of mitogenomic evolution.</title>
        <authorList>
            <person name="Douglas D.A."/>
            <person name="Gower D.J."/>
        </authorList>
    </citation>
    <scope>NUCLEOTIDE SEQUENCE</scope>
</reference>
<evidence type="ECO:0000256" key="6">
    <source>
        <dbReference type="ARBA" id="ARBA00022660"/>
    </source>
</evidence>
<evidence type="ECO:0000256" key="11">
    <source>
        <dbReference type="ARBA" id="ARBA00023027"/>
    </source>
</evidence>
<keyword evidence="6 15" id="KW-0679">Respiratory chain</keyword>
<feature type="transmembrane region" description="Helical" evidence="15">
    <location>
        <begin position="91"/>
        <end position="113"/>
    </location>
</feature>
<evidence type="ECO:0000256" key="7">
    <source>
        <dbReference type="ARBA" id="ARBA00022692"/>
    </source>
</evidence>
<dbReference type="GO" id="GO:0031966">
    <property type="term" value="C:mitochondrial membrane"/>
    <property type="evidence" value="ECO:0007669"/>
    <property type="project" value="UniProtKB-SubCell"/>
</dbReference>
<evidence type="ECO:0000256" key="5">
    <source>
        <dbReference type="ARBA" id="ARBA00022448"/>
    </source>
</evidence>
<comment type="catalytic activity">
    <reaction evidence="14 15">
        <text>a ubiquinone + NADH + 5 H(+)(in) = a ubiquinol + NAD(+) + 4 H(+)(out)</text>
        <dbReference type="Rhea" id="RHEA:29091"/>
        <dbReference type="Rhea" id="RHEA-COMP:9565"/>
        <dbReference type="Rhea" id="RHEA-COMP:9566"/>
        <dbReference type="ChEBI" id="CHEBI:15378"/>
        <dbReference type="ChEBI" id="CHEBI:16389"/>
        <dbReference type="ChEBI" id="CHEBI:17976"/>
        <dbReference type="ChEBI" id="CHEBI:57540"/>
        <dbReference type="ChEBI" id="CHEBI:57945"/>
        <dbReference type="EC" id="7.1.1.2"/>
    </reaction>
</comment>
<gene>
    <name evidence="16" type="primary">ND6</name>
</gene>
<evidence type="ECO:0000256" key="10">
    <source>
        <dbReference type="ARBA" id="ARBA00022989"/>
    </source>
</evidence>
<feature type="transmembrane region" description="Helical" evidence="15">
    <location>
        <begin position="37"/>
        <end position="70"/>
    </location>
</feature>
<dbReference type="AlphaFoldDB" id="D2W951"/>
<comment type="subcellular location">
    <subcellularLocation>
        <location evidence="1 15">Mitochondrion membrane</location>
        <topology evidence="1 15">Multi-pass membrane protein</topology>
    </subcellularLocation>
</comment>
<evidence type="ECO:0000256" key="13">
    <source>
        <dbReference type="ARBA" id="ARBA00023136"/>
    </source>
</evidence>
<dbReference type="Gene3D" id="1.20.120.1200">
    <property type="entry name" value="NADH-ubiquinone/plastoquinone oxidoreductase chain 6, subunit NuoJ"/>
    <property type="match status" value="1"/>
</dbReference>
<name>D2W951_LICTR</name>
<feature type="transmembrane region" description="Helical" evidence="15">
    <location>
        <begin position="7"/>
        <end position="31"/>
    </location>
</feature>
<keyword evidence="15" id="KW-0830">Ubiquinone</keyword>
<evidence type="ECO:0000313" key="16">
    <source>
        <dbReference type="EMBL" id="ACR55971.1"/>
    </source>
</evidence>
<evidence type="ECO:0000256" key="15">
    <source>
        <dbReference type="RuleBase" id="RU004430"/>
    </source>
</evidence>
<evidence type="ECO:0000256" key="9">
    <source>
        <dbReference type="ARBA" id="ARBA00022982"/>
    </source>
</evidence>
<feature type="transmembrane region" description="Helical" evidence="15">
    <location>
        <begin position="142"/>
        <end position="164"/>
    </location>
</feature>
<evidence type="ECO:0000256" key="1">
    <source>
        <dbReference type="ARBA" id="ARBA00004225"/>
    </source>
</evidence>
<keyword evidence="9 15" id="KW-0249">Electron transport</keyword>
<dbReference type="GO" id="GO:0008137">
    <property type="term" value="F:NADH dehydrogenase (ubiquinone) activity"/>
    <property type="evidence" value="ECO:0007669"/>
    <property type="project" value="UniProtKB-UniRule"/>
</dbReference>
<dbReference type="PANTHER" id="PTHR11435:SF1">
    <property type="entry name" value="NADH-UBIQUINONE OXIDOREDUCTASE CHAIN 6"/>
    <property type="match status" value="1"/>
</dbReference>
<dbReference type="InterPro" id="IPR042106">
    <property type="entry name" value="Nuo/plastoQ_OxRdtase_6_NuoJ"/>
</dbReference>
<evidence type="ECO:0000256" key="3">
    <source>
        <dbReference type="ARBA" id="ARBA00012944"/>
    </source>
</evidence>